<evidence type="ECO:0000259" key="7">
    <source>
        <dbReference type="PROSITE" id="PS50850"/>
    </source>
</evidence>
<dbReference type="PANTHER" id="PTHR23501">
    <property type="entry name" value="MAJOR FACILITATOR SUPERFAMILY"/>
    <property type="match status" value="1"/>
</dbReference>
<feature type="transmembrane region" description="Helical" evidence="6">
    <location>
        <begin position="264"/>
        <end position="284"/>
    </location>
</feature>
<feature type="region of interest" description="Disordered" evidence="5">
    <location>
        <begin position="536"/>
        <end position="581"/>
    </location>
</feature>
<feature type="transmembrane region" description="Helical" evidence="6">
    <location>
        <begin position="372"/>
        <end position="389"/>
    </location>
</feature>
<evidence type="ECO:0000313" key="9">
    <source>
        <dbReference type="Proteomes" id="UP000184267"/>
    </source>
</evidence>
<dbReference type="OrthoDB" id="3437016at2759"/>
<evidence type="ECO:0000313" key="8">
    <source>
        <dbReference type="EMBL" id="OJT10969.1"/>
    </source>
</evidence>
<dbReference type="AlphaFoldDB" id="A0A1M2VTN5"/>
<dbReference type="SUPFAM" id="SSF103473">
    <property type="entry name" value="MFS general substrate transporter"/>
    <property type="match status" value="2"/>
</dbReference>
<organism evidence="8 9">
    <name type="scientific">Trametes pubescens</name>
    <name type="common">White-rot fungus</name>
    <dbReference type="NCBI Taxonomy" id="154538"/>
    <lineage>
        <taxon>Eukaryota</taxon>
        <taxon>Fungi</taxon>
        <taxon>Dikarya</taxon>
        <taxon>Basidiomycota</taxon>
        <taxon>Agaricomycotina</taxon>
        <taxon>Agaricomycetes</taxon>
        <taxon>Polyporales</taxon>
        <taxon>Polyporaceae</taxon>
        <taxon>Trametes</taxon>
    </lineage>
</organism>
<evidence type="ECO:0000256" key="5">
    <source>
        <dbReference type="SAM" id="MobiDB-lite"/>
    </source>
</evidence>
<dbReference type="InterPro" id="IPR011701">
    <property type="entry name" value="MFS"/>
</dbReference>
<dbReference type="GO" id="GO:0022857">
    <property type="term" value="F:transmembrane transporter activity"/>
    <property type="evidence" value="ECO:0007669"/>
    <property type="project" value="InterPro"/>
</dbReference>
<feature type="transmembrane region" description="Helical" evidence="6">
    <location>
        <begin position="401"/>
        <end position="421"/>
    </location>
</feature>
<dbReference type="InterPro" id="IPR036259">
    <property type="entry name" value="MFS_trans_sf"/>
</dbReference>
<keyword evidence="3 6" id="KW-1133">Transmembrane helix</keyword>
<gene>
    <name evidence="8" type="ORF">TRAPUB_12508</name>
</gene>
<feature type="transmembrane region" description="Helical" evidence="6">
    <location>
        <begin position="344"/>
        <end position="365"/>
    </location>
</feature>
<feature type="transmembrane region" description="Helical" evidence="6">
    <location>
        <begin position="506"/>
        <end position="525"/>
    </location>
</feature>
<feature type="transmembrane region" description="Helical" evidence="6">
    <location>
        <begin position="110"/>
        <end position="129"/>
    </location>
</feature>
<evidence type="ECO:0000256" key="1">
    <source>
        <dbReference type="ARBA" id="ARBA00004141"/>
    </source>
</evidence>
<dbReference type="Pfam" id="PF07690">
    <property type="entry name" value="MFS_1"/>
    <property type="match status" value="1"/>
</dbReference>
<sequence length="581" mass="62236">MSDGMHVAAGYVLELNWFTRRNVLIILHGYSAPPPGSNRGFAFWMVFVSNLVVDMLSALDLTAISTALPTIVQDLHGIDFIWAGSAYTIASTAVLPLIGNLVSAFGRKPVLVFFILTFAIGSAISGASQSMNMLIAGRAVQGLGGGGCIAITEIIYADLVPLPERGKFQGITASVWALACAIGPPIGGALADSGAWRWLFFLNIPLCGIAILLTCVFLRVHTPKASLAEKLAQMDWTGIIVMIGSTVSILLAITWGGLQFPWTSAHVLVPLIVGALGIIVFFVLEMYWLKGPTVPRFFFTNRTTFSGYAGTFFHGIVALATLYYLPVYFQASKGASAVGSGVDMFALCLTIPAFAIATGLSVQIVDRYRPQNYVGWAIILVGFGVLSTLDESSSRAAYIGAQVPLGVGLGIIWISTQFPILAPLPVSNSAHALAFFTFLRCFAQSWGIVVGGTILQNMLLKELPADFAARFPQGVQIAYAVIPTINGLDEPLRTQVRAVFARATRLIWRVMLGVSGAGLLTVLLMREEKLRQDMDGTWGLQEGKERGSGSGSELAGEGGRELEWKVTPGETPTLPQIPQMV</sequence>
<evidence type="ECO:0000256" key="4">
    <source>
        <dbReference type="ARBA" id="ARBA00023136"/>
    </source>
</evidence>
<name>A0A1M2VTN5_TRAPU</name>
<dbReference type="PANTHER" id="PTHR23501:SF102">
    <property type="entry name" value="DRUG TRANSPORTER, PUTATIVE (AFU_ORTHOLOGUE AFUA_3G08530)-RELATED"/>
    <property type="match status" value="1"/>
</dbReference>
<feature type="transmembrane region" description="Helical" evidence="6">
    <location>
        <begin position="433"/>
        <end position="455"/>
    </location>
</feature>
<feature type="transmembrane region" description="Helical" evidence="6">
    <location>
        <begin position="305"/>
        <end position="324"/>
    </location>
</feature>
<dbReference type="InterPro" id="IPR020846">
    <property type="entry name" value="MFS_dom"/>
</dbReference>
<keyword evidence="4 6" id="KW-0472">Membrane</keyword>
<dbReference type="Proteomes" id="UP000184267">
    <property type="component" value="Unassembled WGS sequence"/>
</dbReference>
<keyword evidence="2 6" id="KW-0812">Transmembrane</keyword>
<evidence type="ECO:0000256" key="2">
    <source>
        <dbReference type="ARBA" id="ARBA00022692"/>
    </source>
</evidence>
<dbReference type="EMBL" id="MNAD01000703">
    <property type="protein sequence ID" value="OJT10969.1"/>
    <property type="molecule type" value="Genomic_DNA"/>
</dbReference>
<dbReference type="GO" id="GO:0005886">
    <property type="term" value="C:plasma membrane"/>
    <property type="evidence" value="ECO:0007669"/>
    <property type="project" value="TreeGrafter"/>
</dbReference>
<accession>A0A1M2VTN5</accession>
<feature type="transmembrane region" description="Helical" evidence="6">
    <location>
        <begin position="168"/>
        <end position="186"/>
    </location>
</feature>
<proteinExistence type="predicted"/>
<feature type="transmembrane region" description="Helical" evidence="6">
    <location>
        <begin position="239"/>
        <end position="258"/>
    </location>
</feature>
<dbReference type="Gene3D" id="1.20.1250.20">
    <property type="entry name" value="MFS general substrate transporter like domains"/>
    <property type="match status" value="1"/>
</dbReference>
<evidence type="ECO:0000256" key="3">
    <source>
        <dbReference type="ARBA" id="ARBA00022989"/>
    </source>
</evidence>
<feature type="transmembrane region" description="Helical" evidence="6">
    <location>
        <begin position="41"/>
        <end position="68"/>
    </location>
</feature>
<dbReference type="OMA" id="IIWISTQ"/>
<dbReference type="Gene3D" id="1.20.1720.10">
    <property type="entry name" value="Multidrug resistance protein D"/>
    <property type="match status" value="1"/>
</dbReference>
<feature type="transmembrane region" description="Helical" evidence="6">
    <location>
        <begin position="198"/>
        <end position="218"/>
    </location>
</feature>
<feature type="transmembrane region" description="Helical" evidence="6">
    <location>
        <begin position="135"/>
        <end position="156"/>
    </location>
</feature>
<keyword evidence="9" id="KW-1185">Reference proteome</keyword>
<dbReference type="PROSITE" id="PS50850">
    <property type="entry name" value="MFS"/>
    <property type="match status" value="1"/>
</dbReference>
<feature type="transmembrane region" description="Helical" evidence="6">
    <location>
        <begin position="80"/>
        <end position="98"/>
    </location>
</feature>
<evidence type="ECO:0000256" key="6">
    <source>
        <dbReference type="SAM" id="Phobius"/>
    </source>
</evidence>
<reference evidence="8 9" key="1">
    <citation type="submission" date="2016-10" db="EMBL/GenBank/DDBJ databases">
        <title>Genome sequence of the basidiomycete white-rot fungus Trametes pubescens.</title>
        <authorList>
            <person name="Makela M.R."/>
            <person name="Granchi Z."/>
            <person name="Peng M."/>
            <person name="De Vries R.P."/>
            <person name="Grigoriev I."/>
            <person name="Riley R."/>
            <person name="Hilden K."/>
        </authorList>
    </citation>
    <scope>NUCLEOTIDE SEQUENCE [LARGE SCALE GENOMIC DNA]</scope>
    <source>
        <strain evidence="8 9">FBCC735</strain>
    </source>
</reference>
<protein>
    <recommendedName>
        <fullName evidence="7">Major facilitator superfamily (MFS) profile domain-containing protein</fullName>
    </recommendedName>
</protein>
<comment type="subcellular location">
    <subcellularLocation>
        <location evidence="1">Membrane</location>
        <topology evidence="1">Multi-pass membrane protein</topology>
    </subcellularLocation>
</comment>
<dbReference type="PRINTS" id="PR01036">
    <property type="entry name" value="TCRTETB"/>
</dbReference>
<feature type="domain" description="Major facilitator superfamily (MFS) profile" evidence="7">
    <location>
        <begin position="46"/>
        <end position="530"/>
    </location>
</feature>
<comment type="caution">
    <text evidence="8">The sequence shown here is derived from an EMBL/GenBank/DDBJ whole genome shotgun (WGS) entry which is preliminary data.</text>
</comment>
<dbReference type="STRING" id="154538.A0A1M2VTN5"/>